<evidence type="ECO:0000313" key="2">
    <source>
        <dbReference type="EMBL" id="EKX89206.1"/>
    </source>
</evidence>
<comment type="caution">
    <text evidence="2">The sequence shown here is derived from an EMBL/GenBank/DDBJ whole genome shotgun (WGS) entry which is preliminary data.</text>
</comment>
<name>L1ME39_9CORY</name>
<dbReference type="AlphaFoldDB" id="L1ME39"/>
<dbReference type="EMBL" id="AMEM01000025">
    <property type="protein sequence ID" value="EKX89206.1"/>
    <property type="molecule type" value="Genomic_DNA"/>
</dbReference>
<gene>
    <name evidence="2" type="ORF">HMPREF9997_01974</name>
</gene>
<evidence type="ECO:0000313" key="3">
    <source>
        <dbReference type="Proteomes" id="UP000010445"/>
    </source>
</evidence>
<reference evidence="2 3" key="1">
    <citation type="submission" date="2012-05" db="EMBL/GenBank/DDBJ databases">
        <authorList>
            <person name="Weinstock G."/>
            <person name="Sodergren E."/>
            <person name="Lobos E.A."/>
            <person name="Fulton L."/>
            <person name="Fulton R."/>
            <person name="Courtney L."/>
            <person name="Fronick C."/>
            <person name="O'Laughlin M."/>
            <person name="Godfrey J."/>
            <person name="Wilson R.M."/>
            <person name="Miner T."/>
            <person name="Farmer C."/>
            <person name="Delehaunty K."/>
            <person name="Cordes M."/>
            <person name="Minx P."/>
            <person name="Tomlinson C."/>
            <person name="Chen J."/>
            <person name="Wollam A."/>
            <person name="Pepin K.H."/>
            <person name="Bhonagiri V."/>
            <person name="Zhang X."/>
            <person name="Suruliraj S."/>
            <person name="Warren W."/>
            <person name="Mitreva M."/>
            <person name="Mardis E.R."/>
            <person name="Wilson R.K."/>
        </authorList>
    </citation>
    <scope>NUCLEOTIDE SEQUENCE [LARGE SCALE GENOMIC DNA]</scope>
    <source>
        <strain evidence="2 3">F0235</strain>
    </source>
</reference>
<organism evidence="2 3">
    <name type="scientific">Corynebacterium durum F0235</name>
    <dbReference type="NCBI Taxonomy" id="1035195"/>
    <lineage>
        <taxon>Bacteria</taxon>
        <taxon>Bacillati</taxon>
        <taxon>Actinomycetota</taxon>
        <taxon>Actinomycetes</taxon>
        <taxon>Mycobacteriales</taxon>
        <taxon>Corynebacteriaceae</taxon>
        <taxon>Corynebacterium</taxon>
    </lineage>
</organism>
<proteinExistence type="predicted"/>
<sequence length="49" mass="5506">MASPISATKVPTRGRNRRMSSMYSSNNLEGRRLVNSYVKNFHHPSTGLV</sequence>
<protein>
    <submittedName>
        <fullName evidence="2">Uncharacterized protein</fullName>
    </submittedName>
</protein>
<dbReference type="Proteomes" id="UP000010445">
    <property type="component" value="Unassembled WGS sequence"/>
</dbReference>
<evidence type="ECO:0000256" key="1">
    <source>
        <dbReference type="SAM" id="MobiDB-lite"/>
    </source>
</evidence>
<keyword evidence="3" id="KW-1185">Reference proteome</keyword>
<dbReference type="HOGENOM" id="CLU_3134594_0_0_11"/>
<feature type="region of interest" description="Disordered" evidence="1">
    <location>
        <begin position="1"/>
        <end position="26"/>
    </location>
</feature>
<accession>L1ME39</accession>
<dbReference type="STRING" id="1035195.HMPREF9997_01974"/>